<dbReference type="InterPro" id="IPR011528">
    <property type="entry name" value="NERD"/>
</dbReference>
<dbReference type="Pfam" id="PF08378">
    <property type="entry name" value="NERD"/>
    <property type="match status" value="1"/>
</dbReference>
<protein>
    <submittedName>
        <fullName evidence="2">Nuclease-related domain-containing protein</fullName>
    </submittedName>
</protein>
<dbReference type="OrthoDB" id="2136191at2"/>
<evidence type="ECO:0000313" key="3">
    <source>
        <dbReference type="Proteomes" id="UP000199081"/>
    </source>
</evidence>
<evidence type="ECO:0000313" key="2">
    <source>
        <dbReference type="EMBL" id="SEL23689.1"/>
    </source>
</evidence>
<dbReference type="Proteomes" id="UP000199081">
    <property type="component" value="Unassembled WGS sequence"/>
</dbReference>
<name>A0A1H7NK40_9LACT</name>
<dbReference type="RefSeq" id="WP_091482540.1">
    <property type="nucleotide sequence ID" value="NZ_BJYC01000018.1"/>
</dbReference>
<dbReference type="PROSITE" id="PS50965">
    <property type="entry name" value="NERD"/>
    <property type="match status" value="1"/>
</dbReference>
<reference evidence="3" key="1">
    <citation type="submission" date="2016-10" db="EMBL/GenBank/DDBJ databases">
        <authorList>
            <person name="Varghese N."/>
            <person name="Submissions S."/>
        </authorList>
    </citation>
    <scope>NUCLEOTIDE SEQUENCE [LARGE SCALE GENOMIC DNA]</scope>
    <source>
        <strain evidence="3">DSM 19183</strain>
    </source>
</reference>
<evidence type="ECO:0000259" key="1">
    <source>
        <dbReference type="PROSITE" id="PS50965"/>
    </source>
</evidence>
<organism evidence="2 3">
    <name type="scientific">Alkalibacterium pelagium</name>
    <dbReference type="NCBI Taxonomy" id="426702"/>
    <lineage>
        <taxon>Bacteria</taxon>
        <taxon>Bacillati</taxon>
        <taxon>Bacillota</taxon>
        <taxon>Bacilli</taxon>
        <taxon>Lactobacillales</taxon>
        <taxon>Carnobacteriaceae</taxon>
        <taxon>Alkalibacterium</taxon>
    </lineage>
</organism>
<proteinExistence type="predicted"/>
<sequence length="295" mass="34846">MLNQLKQRKGLSQEDADYREYLQKGFEGERKFDEILERLSKDSLIIQDLRLEANRQIFQIDTLVITRNNLLVYEIKNFQGEYSFHDNELKTHPYKRVIMNPLTQFNRTCTLLNILLDKIGVYIPLNGKLVFVNDSFILYQKTEHPDILLPQQIERHISQLNRFSEPFTSAQKELGDKLLYLHLTEDRYIQVPEYTFEELKKEALCPQCRLNLKIKNRRTVYCPSCGFSAFNTRIISEEVQAYVLLFPEQKLTTAVIYDWCGALFPKRTIQRVLATNYTESGTRKGTHYLHNSFCR</sequence>
<gene>
    <name evidence="2" type="ORF">SAMN04488099_1157</name>
</gene>
<dbReference type="AlphaFoldDB" id="A0A1H7NK40"/>
<dbReference type="STRING" id="426702.SAMN04488099_1157"/>
<dbReference type="EMBL" id="FNZU01000015">
    <property type="protein sequence ID" value="SEL23689.1"/>
    <property type="molecule type" value="Genomic_DNA"/>
</dbReference>
<feature type="domain" description="NERD" evidence="1">
    <location>
        <begin position="24"/>
        <end position="135"/>
    </location>
</feature>
<keyword evidence="3" id="KW-1185">Reference proteome</keyword>
<accession>A0A1H7NK40</accession>